<dbReference type="EMBL" id="CP044205">
    <property type="protein sequence ID" value="QFY43252.1"/>
    <property type="molecule type" value="Genomic_DNA"/>
</dbReference>
<reference evidence="2 3" key="1">
    <citation type="submission" date="2019-09" db="EMBL/GenBank/DDBJ databases">
        <title>Ecophysiology of the spiral-shaped methanotroph Methylospira mobilis as revealed by the complete genome sequence.</title>
        <authorList>
            <person name="Oshkin I.Y."/>
            <person name="Dedysh S.N."/>
            <person name="Miroshnikov K."/>
            <person name="Danilova O.V."/>
            <person name="Hakobyan A."/>
            <person name="Liesack W."/>
        </authorList>
    </citation>
    <scope>NUCLEOTIDE SEQUENCE [LARGE SCALE GENOMIC DNA]</scope>
    <source>
        <strain evidence="2 3">Shm1</strain>
    </source>
</reference>
<accession>A0A5Q0BJE7</accession>
<gene>
    <name evidence="2" type="ORF">F6R98_11990</name>
</gene>
<dbReference type="PANTHER" id="PTHR33490:SF1">
    <property type="entry name" value="SLL1233 PROTEIN"/>
    <property type="match status" value="1"/>
</dbReference>
<dbReference type="InterPro" id="IPR018667">
    <property type="entry name" value="DUF2126"/>
</dbReference>
<evidence type="ECO:0000259" key="1">
    <source>
        <dbReference type="SMART" id="SM00460"/>
    </source>
</evidence>
<feature type="domain" description="Transglutaminase-like" evidence="1">
    <location>
        <begin position="173"/>
        <end position="241"/>
    </location>
</feature>
<dbReference type="PANTHER" id="PTHR33490">
    <property type="entry name" value="BLR5614 PROTEIN-RELATED"/>
    <property type="match status" value="1"/>
</dbReference>
<dbReference type="KEGG" id="mmob:F6R98_11990"/>
<evidence type="ECO:0000313" key="3">
    <source>
        <dbReference type="Proteomes" id="UP000325755"/>
    </source>
</evidence>
<dbReference type="OrthoDB" id="9804872at2"/>
<dbReference type="RefSeq" id="WP_153249232.1">
    <property type="nucleotide sequence ID" value="NZ_CP044205.1"/>
</dbReference>
<dbReference type="Proteomes" id="UP000325755">
    <property type="component" value="Chromosome"/>
</dbReference>
<protein>
    <submittedName>
        <fullName evidence="2">Transglutaminase family protein</fullName>
    </submittedName>
</protein>
<dbReference type="InterPro" id="IPR013589">
    <property type="entry name" value="Bac_transglu_N"/>
</dbReference>
<dbReference type="Gene3D" id="3.10.620.30">
    <property type="match status" value="1"/>
</dbReference>
<dbReference type="SMART" id="SM00460">
    <property type="entry name" value="TGc"/>
    <property type="match status" value="1"/>
</dbReference>
<dbReference type="InterPro" id="IPR038765">
    <property type="entry name" value="Papain-like_cys_pep_sf"/>
</dbReference>
<dbReference type="InParanoid" id="A0A5Q0BJE7"/>
<name>A0A5Q0BJE7_9GAMM</name>
<evidence type="ECO:0000313" key="2">
    <source>
        <dbReference type="EMBL" id="QFY43252.1"/>
    </source>
</evidence>
<dbReference type="InterPro" id="IPR002931">
    <property type="entry name" value="Transglutaminase-like"/>
</dbReference>
<dbReference type="Pfam" id="PF09899">
    <property type="entry name" value="DUF2126"/>
    <property type="match status" value="1"/>
</dbReference>
<organism evidence="2 3">
    <name type="scientific">Candidatus Methylospira mobilis</name>
    <dbReference type="NCBI Taxonomy" id="1808979"/>
    <lineage>
        <taxon>Bacteria</taxon>
        <taxon>Pseudomonadati</taxon>
        <taxon>Pseudomonadota</taxon>
        <taxon>Gammaproteobacteria</taxon>
        <taxon>Methylococcales</taxon>
        <taxon>Methylococcaceae</taxon>
        <taxon>Candidatus Methylospira</taxon>
    </lineage>
</organism>
<sequence length="1119" mass="123802">MSTRIALTHRIDYRFARPTRLSTHWLRLRPAPHCREEVSSYSLKVEGGSHFINTVRDSYGNYLLRLDLPEPLTELAITVELIAALTPCNPFAFLLESAATLYPFEYDKQSQRELRAYLSSGETPATVKSWCERLDREPLTTIACLSRINQHISEDFARGLINEGVKAADRSRLIGQIPGPDTGPAWFLVEVLRALGFAARFTSGFRVLLSDGVTASDSAILHIWAEVFLPGAGWVGLDPSLGIFTAEAHIPLASAPDRLRVQAVAGFYEACELTCREVTTVERLTSQPQSASYSAADWRAIQALGARIDETLTQQTPGLRMGRSISFHGADGGDSYAQAQALLCHIGARLGGGGSFHLGQGEWYAGETLPRWRLSYYFRADGLSISPAPLRKPSIRRPELADAKSIAEELAQMLGVSAEFIIPAYEDGLQQLWQQRSVCGYPPRPAALSDAESRRRIAVLLSQAGSDPTGFVLPLQWDVNASRWCSGYWPFRRERLYLTPGSSPLGLRLPLQALSLQEDVLADVAQSPWDESSNLLPSGQVCMEQIWSSEACPQGSGQDRPETLGRVREKTDDVSTALAVTVNAPSVKVSEPNFPRTALCIEIRQGAVHVFLPPMLSVDHYFSVIDSLERIAGETGFTIIPEGYEPPVDARLRRWLIEPEAGAIKLTLPESASWADHYAHLQLAYAEAEGFGFAGSCSAADGSPSLTDMRSDIFLCGATPARSPFLTTPHLLRSLIDYWRRHPCLSYFFADRAIGPGGLAPRPDEGGDDALYELDIALARIPAGEAAMPWLIDRLLRHVLSDVAYDIHRTEIDMDCLYPPDRDQDRQGRISLRTFTSPPNAELAGLQSLLLRGMLAYLDRHPLTDRGMDGKRIDIHDKYMLPGFLWRDLQEIIQDLATVGLAFEPAWFEPFLALAFPVLGQVQFGDIALELRHAHEPWPILAEEPAVQGIARFVDTANARLQVSCSGSFNTTRYQLICNNAWVPLQETAVSGHYLAGVRYKAAQPVSTLHPTLPVETALHFDILDRWTQRTIGGCSYYPPRYRNIDWRVQGAPQTTMVSGWRSGGVPLHGEVRILSIPVPESAVFQSRGGEPLQRLALPESIDPRYPHLLDLTRVPVRG</sequence>
<dbReference type="SUPFAM" id="SSF54001">
    <property type="entry name" value="Cysteine proteinases"/>
    <property type="match status" value="1"/>
</dbReference>
<proteinExistence type="predicted"/>
<dbReference type="Pfam" id="PF01841">
    <property type="entry name" value="Transglut_core"/>
    <property type="match status" value="1"/>
</dbReference>
<dbReference type="AlphaFoldDB" id="A0A5Q0BJE7"/>
<dbReference type="Pfam" id="PF08379">
    <property type="entry name" value="Bact_transglu_N"/>
    <property type="match status" value="1"/>
</dbReference>
<keyword evidence="3" id="KW-1185">Reference proteome</keyword>